<evidence type="ECO:0000256" key="3">
    <source>
        <dbReference type="ARBA" id="ARBA00022737"/>
    </source>
</evidence>
<dbReference type="RefSeq" id="XP_003060579.1">
    <property type="nucleotide sequence ID" value="XM_003060533.1"/>
</dbReference>
<dbReference type="SUPFAM" id="SSF63748">
    <property type="entry name" value="Tudor/PWWP/MBT"/>
    <property type="match status" value="1"/>
</dbReference>
<dbReference type="Proteomes" id="UP000001876">
    <property type="component" value="Unassembled WGS sequence"/>
</dbReference>
<dbReference type="PROSITE" id="PS50304">
    <property type="entry name" value="TUDOR"/>
    <property type="match status" value="1"/>
</dbReference>
<dbReference type="GO" id="GO:0005634">
    <property type="term" value="C:nucleus"/>
    <property type="evidence" value="ECO:0007669"/>
    <property type="project" value="TreeGrafter"/>
</dbReference>
<dbReference type="STRING" id="564608.C1MYJ7"/>
<evidence type="ECO:0000256" key="4">
    <source>
        <dbReference type="PIRNR" id="PIRNR017179"/>
    </source>
</evidence>
<dbReference type="SMART" id="SM00333">
    <property type="entry name" value="TUDOR"/>
    <property type="match status" value="1"/>
</dbReference>
<dbReference type="InterPro" id="IPR035437">
    <property type="entry name" value="SNase_OB-fold_sf"/>
</dbReference>
<evidence type="ECO:0000256" key="1">
    <source>
        <dbReference type="ARBA" id="ARBA00004496"/>
    </source>
</evidence>
<dbReference type="KEGG" id="mpp:MICPUCDRAFT_27821"/>
<feature type="compositionally biased region" description="Basic and acidic residues" evidence="5">
    <location>
        <begin position="859"/>
        <end position="870"/>
    </location>
</feature>
<dbReference type="SMART" id="SM00318">
    <property type="entry name" value="SNc"/>
    <property type="match status" value="4"/>
</dbReference>
<gene>
    <name evidence="8" type="ORF">MICPUCDRAFT_27821</name>
</gene>
<dbReference type="GO" id="GO:0005829">
    <property type="term" value="C:cytosol"/>
    <property type="evidence" value="ECO:0007669"/>
    <property type="project" value="UniProtKB-UniRule"/>
</dbReference>
<feature type="domain" description="Tudor" evidence="6">
    <location>
        <begin position="734"/>
        <end position="793"/>
    </location>
</feature>
<reference evidence="8 9" key="1">
    <citation type="journal article" date="2009" name="Science">
        <title>Green evolution and dynamic adaptations revealed by genomes of the marine picoeukaryotes Micromonas.</title>
        <authorList>
            <person name="Worden A.Z."/>
            <person name="Lee J.H."/>
            <person name="Mock T."/>
            <person name="Rouze P."/>
            <person name="Simmons M.P."/>
            <person name="Aerts A.L."/>
            <person name="Allen A.E."/>
            <person name="Cuvelier M.L."/>
            <person name="Derelle E."/>
            <person name="Everett M.V."/>
            <person name="Foulon E."/>
            <person name="Grimwood J."/>
            <person name="Gundlach H."/>
            <person name="Henrissat B."/>
            <person name="Napoli C."/>
            <person name="McDonald S.M."/>
            <person name="Parker M.S."/>
            <person name="Rombauts S."/>
            <person name="Salamov A."/>
            <person name="Von Dassow P."/>
            <person name="Badger J.H."/>
            <person name="Coutinho P.M."/>
            <person name="Demir E."/>
            <person name="Dubchak I."/>
            <person name="Gentemann C."/>
            <person name="Eikrem W."/>
            <person name="Gready J.E."/>
            <person name="John U."/>
            <person name="Lanier W."/>
            <person name="Lindquist E.A."/>
            <person name="Lucas S."/>
            <person name="Mayer K.F."/>
            <person name="Moreau H."/>
            <person name="Not F."/>
            <person name="Otillar R."/>
            <person name="Panaud O."/>
            <person name="Pangilinan J."/>
            <person name="Paulsen I."/>
            <person name="Piegu B."/>
            <person name="Poliakov A."/>
            <person name="Robbens S."/>
            <person name="Schmutz J."/>
            <person name="Toulza E."/>
            <person name="Wyss T."/>
            <person name="Zelensky A."/>
            <person name="Zhou K."/>
            <person name="Armbrust E.V."/>
            <person name="Bhattacharya D."/>
            <person name="Goodenough U.W."/>
            <person name="Van de Peer Y."/>
            <person name="Grigoriev I.V."/>
        </authorList>
    </citation>
    <scope>NUCLEOTIDE SEQUENCE [LARGE SCALE GENOMIC DNA]</scope>
    <source>
        <strain evidence="8 9">CCMP1545</strain>
    </source>
</reference>
<dbReference type="GeneID" id="9685735"/>
<dbReference type="GO" id="GO:0031047">
    <property type="term" value="P:regulatory ncRNA-mediated gene silencing"/>
    <property type="evidence" value="ECO:0007669"/>
    <property type="project" value="UniProtKB-UniRule"/>
</dbReference>
<dbReference type="FunFam" id="2.40.50.90:FF:000018">
    <property type="entry name" value="Ribonuclease"/>
    <property type="match status" value="1"/>
</dbReference>
<comment type="function">
    <text evidence="4">Cytoprotective ribonuclease (RNase) required for resistance to abiotic stresses, acting as a positive regulator of mRNA decapping during stress.</text>
</comment>
<dbReference type="GO" id="GO:0031332">
    <property type="term" value="C:RNAi effector complex"/>
    <property type="evidence" value="ECO:0007669"/>
    <property type="project" value="InterPro"/>
</dbReference>
<feature type="domain" description="TNase-like" evidence="7">
    <location>
        <begin position="521"/>
        <end position="656"/>
    </location>
</feature>
<dbReference type="InterPro" id="IPR002999">
    <property type="entry name" value="Tudor"/>
</dbReference>
<dbReference type="PROSITE" id="PS50830">
    <property type="entry name" value="TNASE_3"/>
    <property type="match status" value="4"/>
</dbReference>
<dbReference type="Pfam" id="PF00567">
    <property type="entry name" value="TUDOR"/>
    <property type="match status" value="1"/>
</dbReference>
<evidence type="ECO:0000256" key="2">
    <source>
        <dbReference type="ARBA" id="ARBA00022490"/>
    </source>
</evidence>
<evidence type="ECO:0000259" key="7">
    <source>
        <dbReference type="PROSITE" id="PS50830"/>
    </source>
</evidence>
<protein>
    <recommendedName>
        <fullName evidence="4">Ribonuclease</fullName>
    </recommendedName>
</protein>
<dbReference type="AlphaFoldDB" id="C1MYJ7"/>
<feature type="domain" description="TNase-like" evidence="7">
    <location>
        <begin position="1"/>
        <end position="123"/>
    </location>
</feature>
<dbReference type="Gene3D" id="2.40.50.90">
    <property type="match status" value="5"/>
</dbReference>
<feature type="domain" description="TNase-like" evidence="7">
    <location>
        <begin position="153"/>
        <end position="314"/>
    </location>
</feature>
<feature type="region of interest" description="Disordered" evidence="5">
    <location>
        <begin position="859"/>
        <end position="879"/>
    </location>
</feature>
<evidence type="ECO:0000259" key="6">
    <source>
        <dbReference type="PROSITE" id="PS50304"/>
    </source>
</evidence>
<dbReference type="Pfam" id="PF00565">
    <property type="entry name" value="SNase"/>
    <property type="match status" value="5"/>
</dbReference>
<name>C1MYJ7_MICPC</name>
<dbReference type="eggNOG" id="KOG2039">
    <property type="taxonomic scope" value="Eukaryota"/>
</dbReference>
<dbReference type="FunFam" id="2.30.30.140:FF:000018">
    <property type="entry name" value="Serine/threonine-protein kinase 31"/>
    <property type="match status" value="1"/>
</dbReference>
<organism evidence="9">
    <name type="scientific">Micromonas pusilla (strain CCMP1545)</name>
    <name type="common">Picoplanktonic green alga</name>
    <dbReference type="NCBI Taxonomy" id="564608"/>
    <lineage>
        <taxon>Eukaryota</taxon>
        <taxon>Viridiplantae</taxon>
        <taxon>Chlorophyta</taxon>
        <taxon>Mamiellophyceae</taxon>
        <taxon>Mamiellales</taxon>
        <taxon>Mamiellaceae</taxon>
        <taxon>Micromonas</taxon>
    </lineage>
</organism>
<dbReference type="PANTHER" id="PTHR12302">
    <property type="entry name" value="EBNA2 BINDING PROTEIN P100"/>
    <property type="match status" value="1"/>
</dbReference>
<proteinExistence type="predicted"/>
<dbReference type="OMA" id="ARCADHH"/>
<dbReference type="OrthoDB" id="10023235at2759"/>
<sequence>MGASAAAGPPPEKTITLASLIAPRMARRDNSTRDEPFAWDSREFLRKRLVGRRIKFRVEYVVSSIGREFGTIYVGDENVSLASVSHGWARVRPSQGGDAAANYDELVDAEREAQTREAGLWTKDATKLAAATRSPPAPETVDNRTLLSTRRGVPTPAIVEAVLNGGCLRVCLLTDELETRHATITVNVAGAQCPAMGKRPKLDAAAGGEDGTSTVAAAPEPFAREAKHFTECRLLHREVRVVFEGADKYDNLHATVLFAENGAPVDVAAALVSEGLAKVVDWSVALMTDPIAGAQRLRAAERKAKDARARIWKTYTPPASSMRCVLYTAGREFAGVVIEAVSGDCLVIADASSGMERRVNLASIRAPRIGNERRGQKPEAWATEAKEFLRQRAVGHSVEVVMEYSRKIGGGGGGGGGVDVTATDAAAPERHLDFGTVSLASDGANLAEMLVMRGFASAIKHRGDDERSGRYDDILAAEQRAIKGKKGVQNRDREAPIHRVNDASATAAKAKQFLPFLQRAGKSAGVVEYVVTGHRMKIHVPKESASIAFSLAGVRCPQPPRSGSGGEPHGADALRFVRHACLQRDVEIEVDAVDKTGTFLGHLTTQGGRFNLSEELLKRGLGTLHPSFTPERHPSGESLVRAQEQAKQIRAGVWVGWSPEAEAAAAAAAAAARGAASAAAAGGGGPKETTTLGVTEVITGTTFFAQRADGDRADWLFEQLQACNANDSSVTSFAPKRGQMVAGRFTGDDAWYRAIVTEPPRNDAIKVFYCDYGNGEALPPSRVRPLDPSLAPFPPLAKLCALAGVKPAPDDFGRDALDNLRALAMGRALFSRVESAHAAPHAPWDPDASPEWTVTLGARRDEKSGEGGEKNDEDGPSVNEAMVADGYARADKTLKLKPGVFQALLVAQERARKSRAGMWEYGDVDSDDEEPSGGGGGGAWGRGRR</sequence>
<accession>C1MYJ7</accession>
<dbReference type="GO" id="GO:0004518">
    <property type="term" value="F:nuclease activity"/>
    <property type="evidence" value="ECO:0007669"/>
    <property type="project" value="TreeGrafter"/>
</dbReference>
<dbReference type="EMBL" id="GG663742">
    <property type="protein sequence ID" value="EEH55348.1"/>
    <property type="molecule type" value="Genomic_DNA"/>
</dbReference>
<dbReference type="PIRSF" id="PIRSF017179">
    <property type="entry name" value="RISC-Tudor-SN"/>
    <property type="match status" value="1"/>
</dbReference>
<keyword evidence="2 4" id="KW-0963">Cytoplasm</keyword>
<dbReference type="GO" id="GO:0003723">
    <property type="term" value="F:RNA binding"/>
    <property type="evidence" value="ECO:0007669"/>
    <property type="project" value="UniProtKB-UniRule"/>
</dbReference>
<evidence type="ECO:0000313" key="8">
    <source>
        <dbReference type="EMBL" id="EEH55348.1"/>
    </source>
</evidence>
<dbReference type="SUPFAM" id="SSF50199">
    <property type="entry name" value="Staphylococcal nuclease"/>
    <property type="match status" value="5"/>
</dbReference>
<keyword evidence="9" id="KW-1185">Reference proteome</keyword>
<feature type="compositionally biased region" description="Gly residues" evidence="5">
    <location>
        <begin position="932"/>
        <end position="945"/>
    </location>
</feature>
<dbReference type="GO" id="GO:0006402">
    <property type="term" value="P:mRNA catabolic process"/>
    <property type="evidence" value="ECO:0007669"/>
    <property type="project" value="UniProtKB-UniRule"/>
</dbReference>
<dbReference type="InterPro" id="IPR016071">
    <property type="entry name" value="Staphylococal_nuclease_OB-fold"/>
</dbReference>
<feature type="domain" description="TNase-like" evidence="7">
    <location>
        <begin position="331"/>
        <end position="491"/>
    </location>
</feature>
<comment type="subcellular location">
    <subcellularLocation>
        <location evidence="1 4">Cytoplasm</location>
    </subcellularLocation>
</comment>
<dbReference type="PANTHER" id="PTHR12302:SF2">
    <property type="entry name" value="STAPHYLOCOCCAL NUCLEASE DOMAIN-CONTAINING PROTEIN 1"/>
    <property type="match status" value="1"/>
</dbReference>
<feature type="compositionally biased region" description="Acidic residues" evidence="5">
    <location>
        <begin position="922"/>
        <end position="931"/>
    </location>
</feature>
<evidence type="ECO:0000313" key="9">
    <source>
        <dbReference type="Proteomes" id="UP000001876"/>
    </source>
</evidence>
<dbReference type="Gene3D" id="2.30.30.140">
    <property type="match status" value="1"/>
</dbReference>
<dbReference type="InterPro" id="IPR016685">
    <property type="entry name" value="Silence_cplx_Nase-comp_TudorSN"/>
</dbReference>
<keyword evidence="3" id="KW-0677">Repeat</keyword>
<evidence type="ECO:0000256" key="5">
    <source>
        <dbReference type="SAM" id="MobiDB-lite"/>
    </source>
</evidence>
<feature type="region of interest" description="Disordered" evidence="5">
    <location>
        <begin position="921"/>
        <end position="945"/>
    </location>
</feature>